<keyword evidence="2 6" id="KW-0349">Heme</keyword>
<dbReference type="PANTHER" id="PTHR33751:SF9">
    <property type="entry name" value="CYTOCHROME C4"/>
    <property type="match status" value="1"/>
</dbReference>
<dbReference type="Pfam" id="PF00034">
    <property type="entry name" value="Cytochrom_C"/>
    <property type="match status" value="1"/>
</dbReference>
<comment type="caution">
    <text evidence="10">The sequence shown here is derived from an EMBL/GenBank/DDBJ whole genome shotgun (WGS) entry which is preliminary data.</text>
</comment>
<keyword evidence="1" id="KW-0813">Transport</keyword>
<keyword evidence="8" id="KW-1133">Transmembrane helix</keyword>
<dbReference type="PROSITE" id="PS51007">
    <property type="entry name" value="CYTC"/>
    <property type="match status" value="2"/>
</dbReference>
<sequence>MTRPTPTAARSAQAARPAQAARQHPAGEQPTSARPVRRRMAWALACAGMASAALILGGQGPSARPALLANSAANTAPNTALNTADDSAFVADDYRYCTTCHGAGARGNPATRAPRLAGLSRWYVERQIVAFQAGWRGARTSDHPGTALDDDPGGLEMASVATMLADDEAISAAAALVTGMSAPPAAPTLDGGDPVRGAALYDPCVACHGPDGAGVREVGGPALAGQNDWYLKRQMELFRDGLRGAHDADTAGRTMAPFAAPFSDDDALADLIAYINTLSAAATP</sequence>
<keyword evidence="8" id="KW-0472">Membrane</keyword>
<dbReference type="GO" id="GO:0020037">
    <property type="term" value="F:heme binding"/>
    <property type="evidence" value="ECO:0007669"/>
    <property type="project" value="InterPro"/>
</dbReference>
<dbReference type="InterPro" id="IPR036909">
    <property type="entry name" value="Cyt_c-like_dom_sf"/>
</dbReference>
<feature type="region of interest" description="Disordered" evidence="7">
    <location>
        <begin position="1"/>
        <end position="35"/>
    </location>
</feature>
<dbReference type="AlphaFoldDB" id="A0A4R2PSL3"/>
<name>A0A4R2PSL3_RHOSA</name>
<evidence type="ECO:0000256" key="2">
    <source>
        <dbReference type="ARBA" id="ARBA00022617"/>
    </source>
</evidence>
<dbReference type="EMBL" id="SLXO01000002">
    <property type="protein sequence ID" value="TCP37948.1"/>
    <property type="molecule type" value="Genomic_DNA"/>
</dbReference>
<dbReference type="Proteomes" id="UP000295399">
    <property type="component" value="Unassembled WGS sequence"/>
</dbReference>
<protein>
    <submittedName>
        <fullName evidence="10">Cytochrome c553</fullName>
    </submittedName>
</protein>
<evidence type="ECO:0000259" key="9">
    <source>
        <dbReference type="PROSITE" id="PS51007"/>
    </source>
</evidence>
<dbReference type="GO" id="GO:0009055">
    <property type="term" value="F:electron transfer activity"/>
    <property type="evidence" value="ECO:0007669"/>
    <property type="project" value="InterPro"/>
</dbReference>
<evidence type="ECO:0000256" key="1">
    <source>
        <dbReference type="ARBA" id="ARBA00022448"/>
    </source>
</evidence>
<keyword evidence="5 6" id="KW-0408">Iron</keyword>
<evidence type="ECO:0000256" key="8">
    <source>
        <dbReference type="SAM" id="Phobius"/>
    </source>
</evidence>
<dbReference type="Gene3D" id="1.10.760.10">
    <property type="entry name" value="Cytochrome c-like domain"/>
    <property type="match status" value="2"/>
</dbReference>
<keyword evidence="11" id="KW-1185">Reference proteome</keyword>
<evidence type="ECO:0000256" key="3">
    <source>
        <dbReference type="ARBA" id="ARBA00022723"/>
    </source>
</evidence>
<dbReference type="OrthoDB" id="9773456at2"/>
<gene>
    <name evidence="10" type="ORF">EV659_102359</name>
</gene>
<feature type="compositionally biased region" description="Low complexity" evidence="7">
    <location>
        <begin position="1"/>
        <end position="26"/>
    </location>
</feature>
<evidence type="ECO:0000313" key="11">
    <source>
        <dbReference type="Proteomes" id="UP000295399"/>
    </source>
</evidence>
<reference evidence="10 11" key="1">
    <citation type="submission" date="2019-03" db="EMBL/GenBank/DDBJ databases">
        <title>Genomic Encyclopedia of Type Strains, Phase IV (KMG-IV): sequencing the most valuable type-strain genomes for metagenomic binning, comparative biology and taxonomic classification.</title>
        <authorList>
            <person name="Goeker M."/>
        </authorList>
    </citation>
    <scope>NUCLEOTIDE SEQUENCE [LARGE SCALE GENOMIC DNA]</scope>
    <source>
        <strain evidence="10 11">DSM 2132</strain>
    </source>
</reference>
<evidence type="ECO:0000256" key="4">
    <source>
        <dbReference type="ARBA" id="ARBA00022982"/>
    </source>
</evidence>
<feature type="domain" description="Cytochrome c" evidence="9">
    <location>
        <begin position="80"/>
        <end position="181"/>
    </location>
</feature>
<evidence type="ECO:0000256" key="7">
    <source>
        <dbReference type="SAM" id="MobiDB-lite"/>
    </source>
</evidence>
<evidence type="ECO:0000256" key="5">
    <source>
        <dbReference type="ARBA" id="ARBA00023004"/>
    </source>
</evidence>
<keyword evidence="8" id="KW-0812">Transmembrane</keyword>
<feature type="transmembrane region" description="Helical" evidence="8">
    <location>
        <begin position="40"/>
        <end position="58"/>
    </location>
</feature>
<dbReference type="InterPro" id="IPR050597">
    <property type="entry name" value="Cytochrome_c_Oxidase_Subunit"/>
</dbReference>
<organism evidence="10 11">
    <name type="scientific">Rhodothalassium salexigens DSM 2132</name>
    <dbReference type="NCBI Taxonomy" id="1188247"/>
    <lineage>
        <taxon>Bacteria</taxon>
        <taxon>Pseudomonadati</taxon>
        <taxon>Pseudomonadota</taxon>
        <taxon>Alphaproteobacteria</taxon>
        <taxon>Rhodothalassiales</taxon>
        <taxon>Rhodothalassiaceae</taxon>
        <taxon>Rhodothalassium</taxon>
    </lineage>
</organism>
<dbReference type="GO" id="GO:0046872">
    <property type="term" value="F:metal ion binding"/>
    <property type="evidence" value="ECO:0007669"/>
    <property type="project" value="UniProtKB-KW"/>
</dbReference>
<evidence type="ECO:0000256" key="6">
    <source>
        <dbReference type="PROSITE-ProRule" id="PRU00433"/>
    </source>
</evidence>
<accession>A0A4R2PSL3</accession>
<evidence type="ECO:0000313" key="10">
    <source>
        <dbReference type="EMBL" id="TCP37948.1"/>
    </source>
</evidence>
<dbReference type="InParanoid" id="A0A4R2PSL3"/>
<keyword evidence="3 6" id="KW-0479">Metal-binding</keyword>
<dbReference type="PANTHER" id="PTHR33751">
    <property type="entry name" value="CBB3-TYPE CYTOCHROME C OXIDASE SUBUNIT FIXP"/>
    <property type="match status" value="1"/>
</dbReference>
<proteinExistence type="predicted"/>
<dbReference type="SUPFAM" id="SSF46626">
    <property type="entry name" value="Cytochrome c"/>
    <property type="match status" value="2"/>
</dbReference>
<feature type="domain" description="Cytochrome c" evidence="9">
    <location>
        <begin position="192"/>
        <end position="279"/>
    </location>
</feature>
<dbReference type="InterPro" id="IPR009056">
    <property type="entry name" value="Cyt_c-like_dom"/>
</dbReference>
<keyword evidence="4" id="KW-0249">Electron transport</keyword>